<dbReference type="Gene3D" id="3.30.565.10">
    <property type="entry name" value="Histidine kinase-like ATPase, C-terminal domain"/>
    <property type="match status" value="1"/>
</dbReference>
<dbReference type="InterPro" id="IPR050736">
    <property type="entry name" value="Sensor_HK_Regulatory"/>
</dbReference>
<dbReference type="InterPro" id="IPR036097">
    <property type="entry name" value="HisK_dim/P_sf"/>
</dbReference>
<evidence type="ECO:0000256" key="1">
    <source>
        <dbReference type="ARBA" id="ARBA00000085"/>
    </source>
</evidence>
<dbReference type="RefSeq" id="WP_129984433.1">
    <property type="nucleotide sequence ID" value="NZ_RCYP01000008.1"/>
</dbReference>
<dbReference type="InterPro" id="IPR036890">
    <property type="entry name" value="HATPase_C_sf"/>
</dbReference>
<evidence type="ECO:0000256" key="5">
    <source>
        <dbReference type="ARBA" id="ARBA00022777"/>
    </source>
</evidence>
<sequence length="417" mass="48114">MKHLLYIFLVLAALFAAIYLLPERSPLFEYYRLRPIFEISSILLLIVVLYLYRREKRQVKMIFSRLSQKNFFLDLAIQCGGIYIWEFKDEEFFFKYPVGDQPSRIELEEMWKLIHPDDLIAFKLQRQSLWKADKEVFQCRARFTGSDYEWWEFRFSAMPAVDNAEGGKDVSGILININDMKKREKELILMRGYEQKFLANMSHEIRTPLNSIVGFSNLLASEKDLDEADKQLFAKTINQSCDLLLVLINDILEVSRLQSGQMKFEKESCSVKELVDDLYLAHQLLVPTHLRFSKEAEGDLFIYTDKKRLSQVITNFLTNACKFTNSGYIKLGFKHLRGTDEAAIFVEDSGIGLSEEEQEKVFSRFFKQDEFSQGAGLGLSICQGIVQNLGGRIALSSKQGEGSRFSVVLPVYKGGYA</sequence>
<dbReference type="SUPFAM" id="SSF47384">
    <property type="entry name" value="Homodimeric domain of signal transducing histidine kinase"/>
    <property type="match status" value="1"/>
</dbReference>
<keyword evidence="7" id="KW-0472">Membrane</keyword>
<dbReference type="PANTHER" id="PTHR43711:SF31">
    <property type="entry name" value="HISTIDINE KINASE"/>
    <property type="match status" value="1"/>
</dbReference>
<dbReference type="SUPFAM" id="SSF55874">
    <property type="entry name" value="ATPase domain of HSP90 chaperone/DNA topoisomerase II/histidine kinase"/>
    <property type="match status" value="1"/>
</dbReference>
<dbReference type="SMART" id="SM00388">
    <property type="entry name" value="HisKA"/>
    <property type="match status" value="1"/>
</dbReference>
<evidence type="ECO:0000256" key="2">
    <source>
        <dbReference type="ARBA" id="ARBA00012438"/>
    </source>
</evidence>
<accession>A0A6I2N3K0</accession>
<dbReference type="Proteomes" id="UP000463337">
    <property type="component" value="Unassembled WGS sequence"/>
</dbReference>
<gene>
    <name evidence="9" type="ORF">GKD59_17230</name>
</gene>
<keyword evidence="7" id="KW-1133">Transmembrane helix</keyword>
<dbReference type="GO" id="GO:0000155">
    <property type="term" value="F:phosphorelay sensor kinase activity"/>
    <property type="evidence" value="ECO:0007669"/>
    <property type="project" value="InterPro"/>
</dbReference>
<dbReference type="Pfam" id="PF00512">
    <property type="entry name" value="HisKA"/>
    <property type="match status" value="1"/>
</dbReference>
<evidence type="ECO:0000259" key="8">
    <source>
        <dbReference type="PROSITE" id="PS50109"/>
    </source>
</evidence>
<dbReference type="AlphaFoldDB" id="A0A6I2N3K0"/>
<dbReference type="PROSITE" id="PS50109">
    <property type="entry name" value="HIS_KIN"/>
    <property type="match status" value="1"/>
</dbReference>
<keyword evidence="4" id="KW-0808">Transferase</keyword>
<evidence type="ECO:0000256" key="3">
    <source>
        <dbReference type="ARBA" id="ARBA00022553"/>
    </source>
</evidence>
<dbReference type="InterPro" id="IPR005467">
    <property type="entry name" value="His_kinase_dom"/>
</dbReference>
<keyword evidence="5 9" id="KW-0418">Kinase</keyword>
<dbReference type="PANTHER" id="PTHR43711">
    <property type="entry name" value="TWO-COMPONENT HISTIDINE KINASE"/>
    <property type="match status" value="1"/>
</dbReference>
<dbReference type="Gene3D" id="1.10.287.130">
    <property type="match status" value="1"/>
</dbReference>
<protein>
    <recommendedName>
        <fullName evidence="2">histidine kinase</fullName>
        <ecNumber evidence="2">2.7.13.3</ecNumber>
    </recommendedName>
</protein>
<keyword evidence="7" id="KW-0812">Transmembrane</keyword>
<dbReference type="InterPro" id="IPR003594">
    <property type="entry name" value="HATPase_dom"/>
</dbReference>
<dbReference type="EC" id="2.7.13.3" evidence="2"/>
<feature type="domain" description="Histidine kinase" evidence="8">
    <location>
        <begin position="200"/>
        <end position="413"/>
    </location>
</feature>
<dbReference type="PRINTS" id="PR00344">
    <property type="entry name" value="BCTRLSENSOR"/>
</dbReference>
<dbReference type="InterPro" id="IPR003661">
    <property type="entry name" value="HisK_dim/P_dom"/>
</dbReference>
<name>A0A6I2N3K0_PARDI</name>
<evidence type="ECO:0000313" key="10">
    <source>
        <dbReference type="Proteomes" id="UP000463337"/>
    </source>
</evidence>
<dbReference type="InterPro" id="IPR004358">
    <property type="entry name" value="Sig_transdc_His_kin-like_C"/>
</dbReference>
<dbReference type="SMART" id="SM00387">
    <property type="entry name" value="HATPase_c"/>
    <property type="match status" value="1"/>
</dbReference>
<proteinExistence type="predicted"/>
<dbReference type="Pfam" id="PF02518">
    <property type="entry name" value="HATPase_c"/>
    <property type="match status" value="1"/>
</dbReference>
<organism evidence="9 10">
    <name type="scientific">Parabacteroides distasonis</name>
    <dbReference type="NCBI Taxonomy" id="823"/>
    <lineage>
        <taxon>Bacteria</taxon>
        <taxon>Pseudomonadati</taxon>
        <taxon>Bacteroidota</taxon>
        <taxon>Bacteroidia</taxon>
        <taxon>Bacteroidales</taxon>
        <taxon>Tannerellaceae</taxon>
        <taxon>Parabacteroides</taxon>
    </lineage>
</organism>
<dbReference type="CDD" id="cd00082">
    <property type="entry name" value="HisKA"/>
    <property type="match status" value="1"/>
</dbReference>
<reference evidence="9 10" key="1">
    <citation type="journal article" date="2019" name="Nat. Med.">
        <title>A library of human gut bacterial isolates paired with longitudinal multiomics data enables mechanistic microbiome research.</title>
        <authorList>
            <person name="Poyet M."/>
            <person name="Groussin M."/>
            <person name="Gibbons S.M."/>
            <person name="Avila-Pacheco J."/>
            <person name="Jiang X."/>
            <person name="Kearney S.M."/>
            <person name="Perrotta A.R."/>
            <person name="Berdy B."/>
            <person name="Zhao S."/>
            <person name="Lieberman T.D."/>
            <person name="Swanson P.K."/>
            <person name="Smith M."/>
            <person name="Roesemann S."/>
            <person name="Alexander J.E."/>
            <person name="Rich S.A."/>
            <person name="Livny J."/>
            <person name="Vlamakis H."/>
            <person name="Clish C."/>
            <person name="Bullock K."/>
            <person name="Deik A."/>
            <person name="Scott J."/>
            <person name="Pierce K.A."/>
            <person name="Xavier R.J."/>
            <person name="Alm E.J."/>
        </authorList>
    </citation>
    <scope>NUCLEOTIDE SEQUENCE [LARGE SCALE GENOMIC DNA]</scope>
    <source>
        <strain evidence="9 10">BIOML-A41</strain>
    </source>
</reference>
<dbReference type="EMBL" id="WKLT01000018">
    <property type="protein sequence ID" value="MRY59621.1"/>
    <property type="molecule type" value="Genomic_DNA"/>
</dbReference>
<evidence type="ECO:0000256" key="7">
    <source>
        <dbReference type="SAM" id="Phobius"/>
    </source>
</evidence>
<keyword evidence="6" id="KW-0902">Two-component regulatory system</keyword>
<comment type="caution">
    <text evidence="9">The sequence shown here is derived from an EMBL/GenBank/DDBJ whole genome shotgun (WGS) entry which is preliminary data.</text>
</comment>
<comment type="catalytic activity">
    <reaction evidence="1">
        <text>ATP + protein L-histidine = ADP + protein N-phospho-L-histidine.</text>
        <dbReference type="EC" id="2.7.13.3"/>
    </reaction>
</comment>
<feature type="transmembrane region" description="Helical" evidence="7">
    <location>
        <begin position="36"/>
        <end position="52"/>
    </location>
</feature>
<keyword evidence="3" id="KW-0597">Phosphoprotein</keyword>
<evidence type="ECO:0000313" key="9">
    <source>
        <dbReference type="EMBL" id="MRY59621.1"/>
    </source>
</evidence>
<evidence type="ECO:0000256" key="4">
    <source>
        <dbReference type="ARBA" id="ARBA00022679"/>
    </source>
</evidence>
<evidence type="ECO:0000256" key="6">
    <source>
        <dbReference type="ARBA" id="ARBA00023012"/>
    </source>
</evidence>